<gene>
    <name evidence="2" type="ORF">SO694_0011908</name>
</gene>
<keyword evidence="3" id="KW-1185">Reference proteome</keyword>
<evidence type="ECO:0000313" key="2">
    <source>
        <dbReference type="EMBL" id="KAK7240035.1"/>
    </source>
</evidence>
<reference evidence="2 3" key="1">
    <citation type="submission" date="2024-03" db="EMBL/GenBank/DDBJ databases">
        <title>Aureococcus anophagefferens CCMP1851 and Kratosvirus quantuckense: Draft genome of a second virus-susceptible host strain in the model system.</title>
        <authorList>
            <person name="Chase E."/>
            <person name="Truchon A.R."/>
            <person name="Schepens W."/>
            <person name="Wilhelm S.W."/>
        </authorList>
    </citation>
    <scope>NUCLEOTIDE SEQUENCE [LARGE SCALE GENOMIC DNA]</scope>
    <source>
        <strain evidence="2 3">CCMP1851</strain>
    </source>
</reference>
<dbReference type="EMBL" id="JBBJCI010000218">
    <property type="protein sequence ID" value="KAK7240035.1"/>
    <property type="molecule type" value="Genomic_DNA"/>
</dbReference>
<sequence length="109" mass="12354">MSSKIQFRFQSSKAFDAITFSGLMIKLLELKRAIVEKLKLDRAHMDFDLAATRVADRLRAAGRWQRRWGMDASDVAAMTRDAPAHYLCRISEKLLDDAMMLPCCGESVS</sequence>
<feature type="domain" description="DWNN" evidence="1">
    <location>
        <begin position="5"/>
        <end position="50"/>
    </location>
</feature>
<evidence type="ECO:0000313" key="3">
    <source>
        <dbReference type="Proteomes" id="UP001363151"/>
    </source>
</evidence>
<dbReference type="Proteomes" id="UP001363151">
    <property type="component" value="Unassembled WGS sequence"/>
</dbReference>
<name>A0ABR1FW86_AURAN</name>
<comment type="caution">
    <text evidence="2">The sequence shown here is derived from an EMBL/GenBank/DDBJ whole genome shotgun (WGS) entry which is preliminary data.</text>
</comment>
<dbReference type="InterPro" id="IPR014891">
    <property type="entry name" value="DWNN_domain"/>
</dbReference>
<dbReference type="Pfam" id="PF08783">
    <property type="entry name" value="DWNN"/>
    <property type="match status" value="1"/>
</dbReference>
<accession>A0ABR1FW86</accession>
<dbReference type="Gene3D" id="3.10.20.90">
    <property type="entry name" value="Phosphatidylinositol 3-kinase Catalytic Subunit, Chain A, domain 1"/>
    <property type="match status" value="1"/>
</dbReference>
<proteinExistence type="predicted"/>
<evidence type="ECO:0000259" key="1">
    <source>
        <dbReference type="Pfam" id="PF08783"/>
    </source>
</evidence>
<organism evidence="2 3">
    <name type="scientific">Aureococcus anophagefferens</name>
    <name type="common">Harmful bloom alga</name>
    <dbReference type="NCBI Taxonomy" id="44056"/>
    <lineage>
        <taxon>Eukaryota</taxon>
        <taxon>Sar</taxon>
        <taxon>Stramenopiles</taxon>
        <taxon>Ochrophyta</taxon>
        <taxon>Pelagophyceae</taxon>
        <taxon>Pelagomonadales</taxon>
        <taxon>Pelagomonadaceae</taxon>
        <taxon>Aureococcus</taxon>
    </lineage>
</organism>
<protein>
    <submittedName>
        <fullName evidence="2">Zinc ion binding protein</fullName>
    </submittedName>
</protein>